<proteinExistence type="inferred from homology"/>
<dbReference type="SUPFAM" id="SSF52540">
    <property type="entry name" value="P-loop containing nucleoside triphosphate hydrolases"/>
    <property type="match status" value="1"/>
</dbReference>
<dbReference type="PANTHER" id="PTHR11783">
    <property type="entry name" value="SULFOTRANSFERASE SULT"/>
    <property type="match status" value="1"/>
</dbReference>
<dbReference type="Gene3D" id="3.40.50.300">
    <property type="entry name" value="P-loop containing nucleotide triphosphate hydrolases"/>
    <property type="match status" value="1"/>
</dbReference>
<evidence type="ECO:0000259" key="3">
    <source>
        <dbReference type="Pfam" id="PF00685"/>
    </source>
</evidence>
<comment type="similarity">
    <text evidence="1">Belongs to the sulfotransferase 1 family.</text>
</comment>
<dbReference type="InterPro" id="IPR027417">
    <property type="entry name" value="P-loop_NTPase"/>
</dbReference>
<dbReference type="OrthoDB" id="205623at2759"/>
<dbReference type="Pfam" id="PF00685">
    <property type="entry name" value="Sulfotransfer_1"/>
    <property type="match status" value="1"/>
</dbReference>
<accession>A0A8I6TCS6</accession>
<dbReference type="AlphaFoldDB" id="A0A8I6TCS6"/>
<dbReference type="GeneID" id="106661186"/>
<keyword evidence="2" id="KW-0808">Transferase</keyword>
<evidence type="ECO:0000256" key="2">
    <source>
        <dbReference type="ARBA" id="ARBA00022679"/>
    </source>
</evidence>
<dbReference type="GO" id="GO:0008146">
    <property type="term" value="F:sulfotransferase activity"/>
    <property type="evidence" value="ECO:0007669"/>
    <property type="project" value="InterPro"/>
</dbReference>
<dbReference type="InterPro" id="IPR000863">
    <property type="entry name" value="Sulfotransferase_dom"/>
</dbReference>
<dbReference type="EnsemblMetazoa" id="XM_014384429.2">
    <property type="protein sequence ID" value="XP_014239915.1"/>
    <property type="gene ID" value="LOC106661186"/>
</dbReference>
<dbReference type="OMA" id="CIGNNFD"/>
<reference evidence="4" key="1">
    <citation type="submission" date="2022-01" db="UniProtKB">
        <authorList>
            <consortium name="EnsemblMetazoa"/>
        </authorList>
    </citation>
    <scope>IDENTIFICATION</scope>
</reference>
<organism evidence="4 5">
    <name type="scientific">Cimex lectularius</name>
    <name type="common">Bed bug</name>
    <name type="synonym">Acanthia lectularia</name>
    <dbReference type="NCBI Taxonomy" id="79782"/>
    <lineage>
        <taxon>Eukaryota</taxon>
        <taxon>Metazoa</taxon>
        <taxon>Ecdysozoa</taxon>
        <taxon>Arthropoda</taxon>
        <taxon>Hexapoda</taxon>
        <taxon>Insecta</taxon>
        <taxon>Pterygota</taxon>
        <taxon>Neoptera</taxon>
        <taxon>Paraneoptera</taxon>
        <taxon>Hemiptera</taxon>
        <taxon>Heteroptera</taxon>
        <taxon>Panheteroptera</taxon>
        <taxon>Cimicomorpha</taxon>
        <taxon>Cimicidae</taxon>
        <taxon>Cimex</taxon>
    </lineage>
</organism>
<evidence type="ECO:0000313" key="5">
    <source>
        <dbReference type="Proteomes" id="UP000494040"/>
    </source>
</evidence>
<evidence type="ECO:0000313" key="4">
    <source>
        <dbReference type="EnsemblMetazoa" id="XP_014239915.1"/>
    </source>
</evidence>
<evidence type="ECO:0000256" key="1">
    <source>
        <dbReference type="ARBA" id="ARBA00005771"/>
    </source>
</evidence>
<dbReference type="KEGG" id="clec:106661186"/>
<dbReference type="Proteomes" id="UP000494040">
    <property type="component" value="Unassembled WGS sequence"/>
</dbReference>
<keyword evidence="5" id="KW-1185">Reference proteome</keyword>
<feature type="domain" description="Sulfotransferase" evidence="3">
    <location>
        <begin position="101"/>
        <end position="363"/>
    </location>
</feature>
<dbReference type="RefSeq" id="XP_014239915.1">
    <property type="nucleotide sequence ID" value="XM_014384429.2"/>
</dbReference>
<sequence length="369" mass="42691">MFNCPWGGGSGDHFLHFLLLFGVGRKLKLSPNSSQFQPKLQRKGIKMSIKYQELTGEDREKLDSLYGVPNCLIKVNPGGVLLPPKYKELGERIHNMEVHEDDVWLVSYPRTGSTWAQEMVWCICNNLDFETARSAVGQQRNPLLELTALLGNDKGSWKEAIGNSVEQVENTKSPRFIKTHLPRSLLPKQLFTVKPKIIYVTRNAKDMCVSYFHYTNLLHDYHGSFDEFCDLFLAGKAPIGPYWDHVLAFWEMRDEPNVLFLKYEEMKKDHKAVIRKTANFLEKPLTEEQVVELEEHLSFKKMRENPAINLDPFLQARNGPGFRQEGDKTFIRKGQVGDWRNYMSEELSNRFDKWTKENLEGTGLEFQAV</sequence>
<protein>
    <recommendedName>
        <fullName evidence="3">Sulfotransferase domain-containing protein</fullName>
    </recommendedName>
</protein>
<name>A0A8I6TCS6_CIMLE</name>